<gene>
    <name evidence="2" type="ORF">V6N12_009924</name>
</gene>
<dbReference type="EMBL" id="JBBPBM010000016">
    <property type="protein sequence ID" value="KAK8557698.1"/>
    <property type="molecule type" value="Genomic_DNA"/>
</dbReference>
<feature type="region of interest" description="Disordered" evidence="1">
    <location>
        <begin position="251"/>
        <end position="279"/>
    </location>
</feature>
<dbReference type="Proteomes" id="UP001472677">
    <property type="component" value="Unassembled WGS sequence"/>
</dbReference>
<dbReference type="PANTHER" id="PTHR31973:SF197">
    <property type="entry name" value="SWIM-TYPE DOMAIN-CONTAINING PROTEIN"/>
    <property type="match status" value="1"/>
</dbReference>
<feature type="compositionally biased region" description="Polar residues" evidence="1">
    <location>
        <begin position="420"/>
        <end position="432"/>
    </location>
</feature>
<name>A0ABR2ECK5_9ROSI</name>
<evidence type="ECO:0000256" key="1">
    <source>
        <dbReference type="SAM" id="MobiDB-lite"/>
    </source>
</evidence>
<comment type="caution">
    <text evidence="2">The sequence shown here is derived from an EMBL/GenBank/DDBJ whole genome shotgun (WGS) entry which is preliminary data.</text>
</comment>
<reference evidence="2 3" key="1">
    <citation type="journal article" date="2024" name="G3 (Bethesda)">
        <title>Genome assembly of Hibiscus sabdariffa L. provides insights into metabolisms of medicinal natural products.</title>
        <authorList>
            <person name="Kim T."/>
        </authorList>
    </citation>
    <scope>NUCLEOTIDE SEQUENCE [LARGE SCALE GENOMIC DNA]</scope>
    <source>
        <strain evidence="2">TK-2024</strain>
        <tissue evidence="2">Old leaves</tissue>
    </source>
</reference>
<protein>
    <recommendedName>
        <fullName evidence="4">MULE transposase domain-containing protein</fullName>
    </recommendedName>
</protein>
<keyword evidence="3" id="KW-1185">Reference proteome</keyword>
<dbReference type="PANTHER" id="PTHR31973">
    <property type="entry name" value="POLYPROTEIN, PUTATIVE-RELATED"/>
    <property type="match status" value="1"/>
</dbReference>
<evidence type="ECO:0008006" key="4">
    <source>
        <dbReference type="Google" id="ProtNLM"/>
    </source>
</evidence>
<feature type="region of interest" description="Disordered" evidence="1">
    <location>
        <begin position="400"/>
        <end position="432"/>
    </location>
</feature>
<sequence>MKDLGHPNGEVLTLMSDQQKGLVPVINEFFPLLKHRICARHIYANWHKKWKGLNRKIQFWNCVRSTFVEDFDDQLKILEGIGSTSTNDLLGIPQQHWSRAYFIGESKCDVVDNNLAEAFNGWIVDARCYPSISMLEEIRKMVMQRMHVKRTASSKWKTNIAPRPLQKFDRNMDVSNQCRMVWNGDGGFERVGANWNTMCHAICAMHHDSKDPQTYISNWYTKEIYDASYSHVLQPVRGKILWPKMKDDPIGPPQFKVMPGRPKKKRRRDKDEPVKPKYGKASTVGYKVRFSKCKQVGHRKNKYLQNDNVDNTGHSATNVQSSTAVDVGSTCKRKRQVGVGLYINLTTGEQTYNSGLPSEMVVTTNRKRKIGAPTSQYQHTWKGPGLQWKGKCVVTTRQLQQQLSDERSQQKKVAGKKLHGTQSSQSNANPNP</sequence>
<proteinExistence type="predicted"/>
<evidence type="ECO:0000313" key="2">
    <source>
        <dbReference type="EMBL" id="KAK8557698.1"/>
    </source>
</evidence>
<organism evidence="2 3">
    <name type="scientific">Hibiscus sabdariffa</name>
    <name type="common">roselle</name>
    <dbReference type="NCBI Taxonomy" id="183260"/>
    <lineage>
        <taxon>Eukaryota</taxon>
        <taxon>Viridiplantae</taxon>
        <taxon>Streptophyta</taxon>
        <taxon>Embryophyta</taxon>
        <taxon>Tracheophyta</taxon>
        <taxon>Spermatophyta</taxon>
        <taxon>Magnoliopsida</taxon>
        <taxon>eudicotyledons</taxon>
        <taxon>Gunneridae</taxon>
        <taxon>Pentapetalae</taxon>
        <taxon>rosids</taxon>
        <taxon>malvids</taxon>
        <taxon>Malvales</taxon>
        <taxon>Malvaceae</taxon>
        <taxon>Malvoideae</taxon>
        <taxon>Hibiscus</taxon>
    </lineage>
</organism>
<evidence type="ECO:0000313" key="3">
    <source>
        <dbReference type="Proteomes" id="UP001472677"/>
    </source>
</evidence>
<accession>A0ABR2ECK5</accession>